<organism evidence="1 2">
    <name type="scientific">Bradyrhizobium canariense</name>
    <dbReference type="NCBI Taxonomy" id="255045"/>
    <lineage>
        <taxon>Bacteria</taxon>
        <taxon>Pseudomonadati</taxon>
        <taxon>Pseudomonadota</taxon>
        <taxon>Alphaproteobacteria</taxon>
        <taxon>Hyphomicrobiales</taxon>
        <taxon>Nitrobacteraceae</taxon>
        <taxon>Bradyrhizobium</taxon>
    </lineage>
</organism>
<dbReference type="Proteomes" id="UP000243904">
    <property type="component" value="Chromosome I"/>
</dbReference>
<proteinExistence type="predicted"/>
<gene>
    <name evidence="1" type="ORF">SAMN05444158_1681</name>
</gene>
<name>A0A1H1R8E3_9BRAD</name>
<accession>A0A1H1R8E3</accession>
<evidence type="ECO:0000313" key="1">
    <source>
        <dbReference type="EMBL" id="SDS31766.1"/>
    </source>
</evidence>
<protein>
    <submittedName>
        <fullName evidence="1">Uncharacterized protein</fullName>
    </submittedName>
</protein>
<evidence type="ECO:0000313" key="2">
    <source>
        <dbReference type="Proteomes" id="UP000243904"/>
    </source>
</evidence>
<dbReference type="RefSeq" id="WP_167558656.1">
    <property type="nucleotide sequence ID" value="NZ_LT629750.1"/>
</dbReference>
<reference evidence="2" key="1">
    <citation type="submission" date="2016-10" db="EMBL/GenBank/DDBJ databases">
        <authorList>
            <person name="Varghese N."/>
            <person name="Submissions S."/>
        </authorList>
    </citation>
    <scope>NUCLEOTIDE SEQUENCE [LARGE SCALE GENOMIC DNA]</scope>
    <source>
        <strain evidence="2">GAS369</strain>
    </source>
</reference>
<dbReference type="AlphaFoldDB" id="A0A1H1R8E3"/>
<keyword evidence="2" id="KW-1185">Reference proteome</keyword>
<dbReference type="EMBL" id="LT629750">
    <property type="protein sequence ID" value="SDS31766.1"/>
    <property type="molecule type" value="Genomic_DNA"/>
</dbReference>
<sequence>MTLTELADALENIDEEAFASLLLEFELTHDDGPKQVKTMIIDALRFSDQHGMHASRPPLDESD</sequence>